<accession>A0A1A9ZR91</accession>
<dbReference type="VEuPathDB" id="VectorBase:GPAI022527"/>
<proteinExistence type="predicted"/>
<reference evidence="2" key="1">
    <citation type="submission" date="2014-03" db="EMBL/GenBank/DDBJ databases">
        <authorList>
            <person name="Aksoy S."/>
            <person name="Warren W."/>
            <person name="Wilson R.K."/>
        </authorList>
    </citation>
    <scope>NUCLEOTIDE SEQUENCE [LARGE SCALE GENOMIC DNA]</scope>
    <source>
        <strain evidence="2">IAEA</strain>
    </source>
</reference>
<dbReference type="Proteomes" id="UP000092445">
    <property type="component" value="Unassembled WGS sequence"/>
</dbReference>
<organism evidence="1 2">
    <name type="scientific">Glossina pallidipes</name>
    <name type="common">Tsetse fly</name>
    <dbReference type="NCBI Taxonomy" id="7398"/>
    <lineage>
        <taxon>Eukaryota</taxon>
        <taxon>Metazoa</taxon>
        <taxon>Ecdysozoa</taxon>
        <taxon>Arthropoda</taxon>
        <taxon>Hexapoda</taxon>
        <taxon>Insecta</taxon>
        <taxon>Pterygota</taxon>
        <taxon>Neoptera</taxon>
        <taxon>Endopterygota</taxon>
        <taxon>Diptera</taxon>
        <taxon>Brachycera</taxon>
        <taxon>Muscomorpha</taxon>
        <taxon>Hippoboscoidea</taxon>
        <taxon>Glossinidae</taxon>
        <taxon>Glossina</taxon>
    </lineage>
</organism>
<evidence type="ECO:0000313" key="2">
    <source>
        <dbReference type="Proteomes" id="UP000092445"/>
    </source>
</evidence>
<sequence length="123" mass="13406">MSERGVVSAGAGRYARVSPIPGRGSKIAYSPCPLNDSQDMELAGNCLAIPMSSINTNNTTNNNNNNNVNKMNKKGGCCSSIVELYTDVTYNANMFDMIDYKSVRTDHNLCVKYNDLIALKTNT</sequence>
<dbReference type="EnsemblMetazoa" id="GPAI022527-RA">
    <property type="protein sequence ID" value="GPAI022527-PA"/>
    <property type="gene ID" value="GPAI022527"/>
</dbReference>
<reference evidence="1" key="2">
    <citation type="submission" date="2020-05" db="UniProtKB">
        <authorList>
            <consortium name="EnsemblMetazoa"/>
        </authorList>
    </citation>
    <scope>IDENTIFICATION</scope>
    <source>
        <strain evidence="1">IAEA</strain>
    </source>
</reference>
<evidence type="ECO:0000313" key="1">
    <source>
        <dbReference type="EnsemblMetazoa" id="GPAI022527-PA"/>
    </source>
</evidence>
<protein>
    <submittedName>
        <fullName evidence="1">Uncharacterized protein</fullName>
    </submittedName>
</protein>
<dbReference type="AlphaFoldDB" id="A0A1A9ZR91"/>
<keyword evidence="2" id="KW-1185">Reference proteome</keyword>
<name>A0A1A9ZR91_GLOPL</name>